<comment type="caution">
    <text evidence="3">The sequence shown here is derived from an EMBL/GenBank/DDBJ whole genome shotgun (WGS) entry which is preliminary data.</text>
</comment>
<feature type="region of interest" description="Disordered" evidence="1">
    <location>
        <begin position="97"/>
        <end position="117"/>
    </location>
</feature>
<protein>
    <submittedName>
        <fullName evidence="3">Uncharacterized protein</fullName>
    </submittedName>
</protein>
<feature type="compositionally biased region" description="Polar residues" evidence="1">
    <location>
        <begin position="107"/>
        <end position="117"/>
    </location>
</feature>
<evidence type="ECO:0000313" key="5">
    <source>
        <dbReference type="Proteomes" id="UP000784919"/>
    </source>
</evidence>
<sequence length="203" mass="20252">MVGAGEESLLNAAQNGNLVAAICRIEDSPPASTSTTDGAPPQALTQTSPVSTSDVVLSATTTKQASPSSDPGSQTLAASTSAPVFATSAATETITSRTSIAADDNGPTRSVTTLTSRATSLPTRHQTTATSILQAHSAITWSSSTSSTSSRAAAQIQPPRGGGGSPFDPLPESAAVRLSGGGRTTCWLVVSGACVAGIYALLY</sequence>
<organism evidence="3 5">
    <name type="scientific">Claviceps arundinis</name>
    <dbReference type="NCBI Taxonomy" id="1623583"/>
    <lineage>
        <taxon>Eukaryota</taxon>
        <taxon>Fungi</taxon>
        <taxon>Dikarya</taxon>
        <taxon>Ascomycota</taxon>
        <taxon>Pezizomycotina</taxon>
        <taxon>Sordariomycetes</taxon>
        <taxon>Hypocreomycetidae</taxon>
        <taxon>Hypocreales</taxon>
        <taxon>Clavicipitaceae</taxon>
        <taxon>Claviceps</taxon>
    </lineage>
</organism>
<reference evidence="3 4" key="1">
    <citation type="journal article" date="2020" name="bioRxiv">
        <title>Whole genome comparisons of ergot fungi reveals the divergence and evolution of species within the genus Claviceps are the result of varying mechanisms driving genome evolution and host range expansion.</title>
        <authorList>
            <person name="Wyka S.A."/>
            <person name="Mondo S.J."/>
            <person name="Liu M."/>
            <person name="Dettman J."/>
            <person name="Nalam V."/>
            <person name="Broders K.D."/>
        </authorList>
    </citation>
    <scope>NUCLEOTIDE SEQUENCE</scope>
    <source>
        <strain evidence="3">CCC 1102</strain>
        <strain evidence="2 4">LM583</strain>
    </source>
</reference>
<feature type="compositionally biased region" description="Low complexity" evidence="1">
    <location>
        <begin position="144"/>
        <end position="154"/>
    </location>
</feature>
<dbReference type="OrthoDB" id="4959461at2759"/>
<dbReference type="EMBL" id="SRPS01000076">
    <property type="protein sequence ID" value="KAG5970507.1"/>
    <property type="molecule type" value="Genomic_DNA"/>
</dbReference>
<dbReference type="AlphaFoldDB" id="A0A9P7MVR9"/>
<evidence type="ECO:0000313" key="2">
    <source>
        <dbReference type="EMBL" id="KAG5953756.1"/>
    </source>
</evidence>
<proteinExistence type="predicted"/>
<dbReference type="EMBL" id="SRPR01000396">
    <property type="protein sequence ID" value="KAG5953756.1"/>
    <property type="molecule type" value="Genomic_DNA"/>
</dbReference>
<feature type="compositionally biased region" description="Polar residues" evidence="1">
    <location>
        <begin position="30"/>
        <end position="80"/>
    </location>
</feature>
<evidence type="ECO:0000256" key="1">
    <source>
        <dbReference type="SAM" id="MobiDB-lite"/>
    </source>
</evidence>
<name>A0A9P7MVR9_9HYPO</name>
<accession>A0A9P7MVR9</accession>
<feature type="region of interest" description="Disordered" evidence="1">
    <location>
        <begin position="144"/>
        <end position="168"/>
    </location>
</feature>
<evidence type="ECO:0000313" key="4">
    <source>
        <dbReference type="Proteomes" id="UP000742024"/>
    </source>
</evidence>
<dbReference type="Proteomes" id="UP000742024">
    <property type="component" value="Unassembled WGS sequence"/>
</dbReference>
<gene>
    <name evidence="3" type="ORF">E4U56_007632</name>
    <name evidence="2" type="ORF">E4U57_005089</name>
</gene>
<dbReference type="Proteomes" id="UP000784919">
    <property type="component" value="Unassembled WGS sequence"/>
</dbReference>
<keyword evidence="4" id="KW-1185">Reference proteome</keyword>
<evidence type="ECO:0000313" key="3">
    <source>
        <dbReference type="EMBL" id="KAG5970507.1"/>
    </source>
</evidence>
<feature type="region of interest" description="Disordered" evidence="1">
    <location>
        <begin position="28"/>
        <end position="80"/>
    </location>
</feature>